<dbReference type="AlphaFoldDB" id="A0A381NM13"/>
<dbReference type="Gene3D" id="1.25.40.10">
    <property type="entry name" value="Tetratricopeptide repeat domain"/>
    <property type="match status" value="1"/>
</dbReference>
<reference evidence="1" key="1">
    <citation type="submission" date="2018-05" db="EMBL/GenBank/DDBJ databases">
        <authorList>
            <person name="Lanie J.A."/>
            <person name="Ng W.-L."/>
            <person name="Kazmierczak K.M."/>
            <person name="Andrzejewski T.M."/>
            <person name="Davidsen T.M."/>
            <person name="Wayne K.J."/>
            <person name="Tettelin H."/>
            <person name="Glass J.I."/>
            <person name="Rusch D."/>
            <person name="Podicherti R."/>
            <person name="Tsui H.-C.T."/>
            <person name="Winkler M.E."/>
        </authorList>
    </citation>
    <scope>NUCLEOTIDE SEQUENCE</scope>
</reference>
<dbReference type="SUPFAM" id="SSF48452">
    <property type="entry name" value="TPR-like"/>
    <property type="match status" value="1"/>
</dbReference>
<dbReference type="PANTHER" id="PTHR45588">
    <property type="entry name" value="TPR DOMAIN-CONTAINING PROTEIN"/>
    <property type="match status" value="1"/>
</dbReference>
<proteinExistence type="predicted"/>
<dbReference type="InterPro" id="IPR011990">
    <property type="entry name" value="TPR-like_helical_dom_sf"/>
</dbReference>
<sequence length="534" mass="59692">MPLIKTVHFPCLAAVILVLNTAGPAATQAPPELPEQYREPIPLQSEVLGPYAFRISSENAEAQQFFDQGMQLMYSFAKTDAVRSFREAWKRDPNCAICYWGEAWAWGSYLNGPMRPPEAPHAYAAVRKAMQLSEVHASARERAYINALSVRYVEDFEVDERRNQDEAYAAAMELLVEEYPDDLDAATLFGDALFLLEPRRGTRDVNDPRVQRLHAVLESVLARDIRHPGACHLYIHATESTTRPDKAEACAEHLGSSIPGASHINHMPSHTWNEVGRWGDGVRSNTRAWHSDQKAEFGTGIAIYPQHNLHMLLFAASMDGQSAVAVQAGKDYHKLTGNSVHHALTLVRFGRFDEVLEVTERPEGDVAGGLWDFAQGYAHLREGDADFGEVYLKRVQHLAETSEAQMRFHSAETLLGVAAGILEGELLRKNGDLGAAVTAFENAVTLEDSLDYDEPEPLPFAARHWLGAVLLELERYADAERVYREELQDHPHNGWSLFGLQIAIKAQGQTDEAVDTDLEQSWARADIWLRASRF</sequence>
<evidence type="ECO:0000313" key="1">
    <source>
        <dbReference type="EMBL" id="SUZ55652.1"/>
    </source>
</evidence>
<dbReference type="EMBL" id="UINC01000454">
    <property type="protein sequence ID" value="SUZ55652.1"/>
    <property type="molecule type" value="Genomic_DNA"/>
</dbReference>
<dbReference type="PANTHER" id="PTHR45588:SF1">
    <property type="entry name" value="WW DOMAIN-CONTAINING PROTEIN"/>
    <property type="match status" value="1"/>
</dbReference>
<gene>
    <name evidence="1" type="ORF">METZ01_LOCUS8506</name>
</gene>
<organism evidence="1">
    <name type="scientific">marine metagenome</name>
    <dbReference type="NCBI Taxonomy" id="408172"/>
    <lineage>
        <taxon>unclassified sequences</taxon>
        <taxon>metagenomes</taxon>
        <taxon>ecological metagenomes</taxon>
    </lineage>
</organism>
<accession>A0A381NM13</accession>
<name>A0A381NM13_9ZZZZ</name>
<protein>
    <submittedName>
        <fullName evidence="1">Uncharacterized protein</fullName>
    </submittedName>
</protein>